<dbReference type="AlphaFoldDB" id="A0A9X2XK41"/>
<reference evidence="1" key="2">
    <citation type="journal article" date="2023" name="mSystems">
        <title>Charting the Lipopeptidome of Nonpathogenic Pseudomonas.</title>
        <authorList>
            <person name="Cesa-Luna C."/>
            <person name="Geudens N."/>
            <person name="Girard L."/>
            <person name="De Roo V."/>
            <person name="Maklad H.R."/>
            <person name="Martins J.C."/>
            <person name="Hofte M."/>
            <person name="De Mot R."/>
        </authorList>
    </citation>
    <scope>NUCLEOTIDE SEQUENCE</scope>
    <source>
        <strain evidence="1">B1M3-32</strain>
    </source>
</reference>
<proteinExistence type="predicted"/>
<protein>
    <submittedName>
        <fullName evidence="1">Uncharacterized protein</fullName>
    </submittedName>
</protein>
<accession>A0A9X2XK41</accession>
<dbReference type="RefSeq" id="WP_301622908.1">
    <property type="nucleotide sequence ID" value="NZ_JAOSKY010000013.1"/>
</dbReference>
<dbReference type="Proteomes" id="UP001139955">
    <property type="component" value="Unassembled WGS sequence"/>
</dbReference>
<dbReference type="PROSITE" id="PS51257">
    <property type="entry name" value="PROKAR_LIPOPROTEIN"/>
    <property type="match status" value="1"/>
</dbReference>
<comment type="caution">
    <text evidence="1">The sequence shown here is derived from an EMBL/GenBank/DDBJ whole genome shotgun (WGS) entry which is preliminary data.</text>
</comment>
<keyword evidence="2" id="KW-1185">Reference proteome</keyword>
<evidence type="ECO:0000313" key="1">
    <source>
        <dbReference type="EMBL" id="MCU7250181.1"/>
    </source>
</evidence>
<evidence type="ECO:0000313" key="2">
    <source>
        <dbReference type="Proteomes" id="UP001139955"/>
    </source>
</evidence>
<dbReference type="EMBL" id="JAOSKY010000013">
    <property type="protein sequence ID" value="MCU7250181.1"/>
    <property type="molecule type" value="Genomic_DNA"/>
</dbReference>
<name>A0A9X2XK41_9PSED</name>
<sequence>MSNRLKLPFALIIASLLLGGCMQVPEDLPPLSAATTGAAVTG</sequence>
<gene>
    <name evidence="1" type="ORF">OC940_20420</name>
</gene>
<reference evidence="1" key="1">
    <citation type="submission" date="2022-09" db="EMBL/GenBank/DDBJ databases">
        <authorList>
            <person name="Cesa-Luna C."/>
            <person name="Girard L."/>
            <person name="Lood C."/>
            <person name="Hofte M."/>
            <person name="De Mot R."/>
        </authorList>
    </citation>
    <scope>NUCLEOTIDE SEQUENCE</scope>
    <source>
        <strain evidence="1">B1M3-32</strain>
    </source>
</reference>
<organism evidence="1 2">
    <name type="scientific">Pseudomonas koreensis</name>
    <dbReference type="NCBI Taxonomy" id="198620"/>
    <lineage>
        <taxon>Bacteria</taxon>
        <taxon>Pseudomonadati</taxon>
        <taxon>Pseudomonadota</taxon>
        <taxon>Gammaproteobacteria</taxon>
        <taxon>Pseudomonadales</taxon>
        <taxon>Pseudomonadaceae</taxon>
        <taxon>Pseudomonas</taxon>
    </lineage>
</organism>